<feature type="binding site" evidence="13">
    <location>
        <position position="56"/>
    </location>
    <ligand>
        <name>substrate</name>
    </ligand>
</feature>
<keyword evidence="8 13" id="KW-0949">S-adenosyl-L-methionine</keyword>
<reference evidence="15" key="1">
    <citation type="submission" date="2016-10" db="EMBL/GenBank/DDBJ databases">
        <authorList>
            <person name="Varghese N."/>
            <person name="Submissions S."/>
        </authorList>
    </citation>
    <scope>NUCLEOTIDE SEQUENCE [LARGE SCALE GENOMIC DNA]</scope>
    <source>
        <strain evidence="15">KCTC 32247</strain>
    </source>
</reference>
<dbReference type="PANTHER" id="PTHR42684">
    <property type="entry name" value="ADENOSYLMETHIONINE-8-AMINO-7-OXONONANOATE AMINOTRANSFERASE"/>
    <property type="match status" value="1"/>
</dbReference>
<evidence type="ECO:0000256" key="13">
    <source>
        <dbReference type="HAMAP-Rule" id="MF_00834"/>
    </source>
</evidence>
<evidence type="ECO:0000256" key="8">
    <source>
        <dbReference type="ARBA" id="ARBA00022691"/>
    </source>
</evidence>
<dbReference type="EC" id="2.6.1.62" evidence="13"/>
<dbReference type="NCBIfam" id="NF005443">
    <property type="entry name" value="PRK07030.1"/>
    <property type="match status" value="1"/>
</dbReference>
<dbReference type="InterPro" id="IPR015424">
    <property type="entry name" value="PyrdxlP-dep_Trfase"/>
</dbReference>
<feature type="binding site" evidence="13">
    <location>
        <begin position="116"/>
        <end position="117"/>
    </location>
    <ligand>
        <name>pyridoxal 5'-phosphate</name>
        <dbReference type="ChEBI" id="CHEBI:597326"/>
    </ligand>
</feature>
<protein>
    <recommendedName>
        <fullName evidence="13">Adenosylmethionine-8-amino-7-oxononanoate aminotransferase</fullName>
        <ecNumber evidence="13">2.6.1.62</ecNumber>
    </recommendedName>
    <alternativeName>
        <fullName evidence="13">7,8-diamino-pelargonic acid aminotransferase</fullName>
        <shortName evidence="13">DAPA AT</shortName>
        <shortName evidence="13">DAPA aminotransferase</shortName>
    </alternativeName>
    <alternativeName>
        <fullName evidence="13">7,8-diaminononanoate synthase</fullName>
        <shortName evidence="13">DANS</shortName>
    </alternativeName>
    <alternativeName>
        <fullName evidence="13">Diaminopelargonic acid synthase</fullName>
    </alternativeName>
</protein>
<keyword evidence="10 13" id="KW-0663">Pyridoxal phosphate</keyword>
<evidence type="ECO:0000256" key="9">
    <source>
        <dbReference type="ARBA" id="ARBA00022756"/>
    </source>
</evidence>
<dbReference type="EMBL" id="LT629751">
    <property type="protein sequence ID" value="SDT22667.1"/>
    <property type="molecule type" value="Genomic_DNA"/>
</dbReference>
<evidence type="ECO:0000256" key="4">
    <source>
        <dbReference type="ARBA" id="ARBA00011738"/>
    </source>
</evidence>
<comment type="subcellular location">
    <subcellularLocation>
        <location evidence="2 13">Cytoplasm</location>
    </subcellularLocation>
</comment>
<dbReference type="InterPro" id="IPR049704">
    <property type="entry name" value="Aminotrans_3_PPA_site"/>
</dbReference>
<name>A0A1H1YMI9_9PSED</name>
<dbReference type="InterPro" id="IPR005815">
    <property type="entry name" value="BioA"/>
</dbReference>
<comment type="catalytic activity">
    <reaction evidence="11 13">
        <text>(8S)-8-amino-7-oxononanoate + S-adenosyl-L-methionine = S-adenosyl-4-methylsulfanyl-2-oxobutanoate + (7R,8S)-7,8-diammoniononanoate</text>
        <dbReference type="Rhea" id="RHEA:16861"/>
        <dbReference type="ChEBI" id="CHEBI:16490"/>
        <dbReference type="ChEBI" id="CHEBI:59789"/>
        <dbReference type="ChEBI" id="CHEBI:149468"/>
        <dbReference type="ChEBI" id="CHEBI:149469"/>
        <dbReference type="EC" id="2.6.1.62"/>
    </reaction>
</comment>
<dbReference type="RefSeq" id="WP_090351423.1">
    <property type="nucleotide sequence ID" value="NZ_LT629751.1"/>
</dbReference>
<dbReference type="GO" id="GO:0009102">
    <property type="term" value="P:biotin biosynthetic process"/>
    <property type="evidence" value="ECO:0007669"/>
    <property type="project" value="UniProtKB-UniRule"/>
</dbReference>
<evidence type="ECO:0000256" key="5">
    <source>
        <dbReference type="ARBA" id="ARBA00022490"/>
    </source>
</evidence>
<dbReference type="AlphaFoldDB" id="A0A1H1YMI9"/>
<dbReference type="STRING" id="1392877.SAMN05216221_3858"/>
<comment type="function">
    <text evidence="13">Catalyzes the transfer of the alpha-amino group from S-adenosyl-L-methionine (SAM) to 7-keto-8-aminopelargonic acid (KAPA) to form 7,8-diaminopelargonic acid (DAPA). It is the only aminotransferase known to utilize SAM as an amino donor.</text>
</comment>
<dbReference type="NCBIfam" id="TIGR00508">
    <property type="entry name" value="bioA"/>
    <property type="match status" value="1"/>
</dbReference>
<dbReference type="SUPFAM" id="SSF53383">
    <property type="entry name" value="PLP-dependent transferases"/>
    <property type="match status" value="1"/>
</dbReference>
<feature type="binding site" evidence="13">
    <location>
        <position position="414"/>
    </location>
    <ligand>
        <name>substrate</name>
    </ligand>
</feature>
<dbReference type="GO" id="GO:0004015">
    <property type="term" value="F:adenosylmethionine-8-amino-7-oxononanoate transaminase activity"/>
    <property type="evidence" value="ECO:0007669"/>
    <property type="project" value="UniProtKB-UniRule"/>
</dbReference>
<evidence type="ECO:0000256" key="1">
    <source>
        <dbReference type="ARBA" id="ARBA00001933"/>
    </source>
</evidence>
<feature type="modified residue" description="N6-(pyridoxal phosphate)lysine" evidence="13">
    <location>
        <position position="284"/>
    </location>
</feature>
<dbReference type="InterPro" id="IPR015421">
    <property type="entry name" value="PyrdxlP-dep_Trfase_major"/>
</dbReference>
<organism evidence="14 15">
    <name type="scientific">Pseudomonas oryzae</name>
    <dbReference type="NCBI Taxonomy" id="1392877"/>
    <lineage>
        <taxon>Bacteria</taxon>
        <taxon>Pseudomonadati</taxon>
        <taxon>Pseudomonadota</taxon>
        <taxon>Gammaproteobacteria</taxon>
        <taxon>Pseudomonadales</taxon>
        <taxon>Pseudomonadaceae</taxon>
        <taxon>Pseudomonas</taxon>
    </lineage>
</organism>
<dbReference type="GO" id="GO:0005737">
    <property type="term" value="C:cytoplasm"/>
    <property type="evidence" value="ECO:0007669"/>
    <property type="project" value="UniProtKB-SubCell"/>
</dbReference>
<sequence>MSRNQQWMERDLAVLWHPCTQMKDHEQLPLIPIRSGSGVWLEDFDGKRYLDAVSSWWVNVFGHANPRINARIRAQLDSLEHVMLAGFSHQPVIELSERLVALTPPGLERVFYADNGSSGIEVALKMSFHYWRNAGRDGKQRFVTLTNSYHGETVAAMSVGDVALFTDTYKPLLLDTFKVPSPDCYLRPEGVSWEEHSRNMFAHMEQTLAEHHAEIAAVIVEPLIQGAGGMRMYHPIYLQLLREACDRYQVHLIHDEIAVGFGRTGTMFACEQAGITPDFLVLSKALTGGYLPMAAVLTTDDVYQAFYADYATLRAFLHSHTYTGNPLACAAALATLDIFAEDDVIESNKLLSARMARATEHLKDHPHVAEVRQTGMALAVEMVADKASKTPYPWQERRGLRVYQHALSRGALLRPLGSVVYFLPPYVITPEQIDFLAEVASEGIDLATRTAVSVSVPSGGPATFHDPG</sequence>
<proteinExistence type="inferred from homology"/>
<dbReference type="UniPathway" id="UPA00078">
    <property type="reaction ID" value="UER00160"/>
</dbReference>
<comment type="subunit">
    <text evidence="4 13">Homodimer.</text>
</comment>
<comment type="cofactor">
    <cofactor evidence="1 13">
        <name>pyridoxal 5'-phosphate</name>
        <dbReference type="ChEBI" id="CHEBI:597326"/>
    </cofactor>
</comment>
<dbReference type="CDD" id="cd00610">
    <property type="entry name" value="OAT_like"/>
    <property type="match status" value="1"/>
</dbReference>
<dbReference type="PROSITE" id="PS00600">
    <property type="entry name" value="AA_TRANSFER_CLASS_3"/>
    <property type="match status" value="1"/>
</dbReference>
<accession>A0A1H1YMI9</accession>
<dbReference type="Pfam" id="PF00202">
    <property type="entry name" value="Aminotran_3"/>
    <property type="match status" value="1"/>
</dbReference>
<dbReference type="Gene3D" id="3.90.1150.10">
    <property type="entry name" value="Aspartate Aminotransferase, domain 1"/>
    <property type="match status" value="1"/>
</dbReference>
<dbReference type="OrthoDB" id="9801052at2"/>
<feature type="binding site" evidence="13">
    <location>
        <begin position="320"/>
        <end position="321"/>
    </location>
    <ligand>
        <name>pyridoxal 5'-phosphate</name>
        <dbReference type="ChEBI" id="CHEBI:597326"/>
    </ligand>
</feature>
<keyword evidence="9 13" id="KW-0093">Biotin biosynthesis</keyword>
<dbReference type="Gene3D" id="3.40.640.10">
    <property type="entry name" value="Type I PLP-dependent aspartate aminotransferase-like (Major domain)"/>
    <property type="match status" value="1"/>
</dbReference>
<dbReference type="FunFam" id="3.40.640.10:FF:000078">
    <property type="entry name" value="Adenosylmethionine-8-amino-7-oxononanoate aminotransferase"/>
    <property type="match status" value="1"/>
</dbReference>
<evidence type="ECO:0000256" key="2">
    <source>
        <dbReference type="ARBA" id="ARBA00004496"/>
    </source>
</evidence>
<gene>
    <name evidence="13" type="primary">bioA</name>
    <name evidence="14" type="ORF">SAMN05216221_3858</name>
</gene>
<evidence type="ECO:0000256" key="12">
    <source>
        <dbReference type="ARBA" id="ARBA00060970"/>
    </source>
</evidence>
<evidence type="ECO:0000256" key="3">
    <source>
        <dbReference type="ARBA" id="ARBA00005063"/>
    </source>
</evidence>
<dbReference type="InterPro" id="IPR005814">
    <property type="entry name" value="Aminotrans_3"/>
</dbReference>
<evidence type="ECO:0000313" key="15">
    <source>
        <dbReference type="Proteomes" id="UP000243359"/>
    </source>
</evidence>
<evidence type="ECO:0000256" key="11">
    <source>
        <dbReference type="ARBA" id="ARBA00048449"/>
    </source>
</evidence>
<dbReference type="PANTHER" id="PTHR42684:SF17">
    <property type="entry name" value="ADENOSYLMETHIONINE-8-AMINO-7-OXONONANOATE AMINOTRANSFERASE"/>
    <property type="match status" value="1"/>
</dbReference>
<evidence type="ECO:0000313" key="14">
    <source>
        <dbReference type="EMBL" id="SDT22667.1"/>
    </source>
</evidence>
<dbReference type="Proteomes" id="UP000243359">
    <property type="component" value="Chromosome I"/>
</dbReference>
<dbReference type="NCBIfam" id="NF004624">
    <property type="entry name" value="PRK05964.1"/>
    <property type="match status" value="1"/>
</dbReference>
<feature type="binding site" evidence="13">
    <location>
        <position position="319"/>
    </location>
    <ligand>
        <name>substrate</name>
    </ligand>
</feature>
<feature type="binding site" evidence="13">
    <location>
        <position position="255"/>
    </location>
    <ligand>
        <name>pyridoxal 5'-phosphate</name>
        <dbReference type="ChEBI" id="CHEBI:597326"/>
    </ligand>
</feature>
<evidence type="ECO:0000256" key="7">
    <source>
        <dbReference type="ARBA" id="ARBA00022679"/>
    </source>
</evidence>
<feature type="binding site" evidence="13">
    <location>
        <position position="284"/>
    </location>
    <ligand>
        <name>substrate</name>
    </ligand>
</feature>
<keyword evidence="5 13" id="KW-0963">Cytoplasm</keyword>
<keyword evidence="6 13" id="KW-0032">Aminotransferase</keyword>
<feature type="site" description="Participates in the substrate recognition with KAPA and in a stacking interaction with the adenine ring of SAM" evidence="13">
    <location>
        <position position="19"/>
    </location>
</feature>
<dbReference type="HAMAP" id="MF_00834">
    <property type="entry name" value="BioA"/>
    <property type="match status" value="1"/>
</dbReference>
<keyword evidence="7 13" id="KW-0808">Transferase</keyword>
<evidence type="ECO:0000256" key="10">
    <source>
        <dbReference type="ARBA" id="ARBA00022898"/>
    </source>
</evidence>
<feature type="binding site" evidence="13">
    <location>
        <position position="149"/>
    </location>
    <ligand>
        <name>substrate</name>
    </ligand>
</feature>
<comment type="pathway">
    <text evidence="3 13">Cofactor biosynthesis; biotin biosynthesis; 7,8-diaminononanoate from 8-amino-7-oxononanoate (SAM route): step 1/1.</text>
</comment>
<comment type="similarity">
    <text evidence="12 13">Belongs to the class-III pyridoxal-phosphate-dependent aminotransferase family. BioA subfamily.</text>
</comment>
<dbReference type="InterPro" id="IPR015422">
    <property type="entry name" value="PyrdxlP-dep_Trfase_small"/>
</dbReference>
<dbReference type="GO" id="GO:0030170">
    <property type="term" value="F:pyridoxal phosphate binding"/>
    <property type="evidence" value="ECO:0007669"/>
    <property type="project" value="UniProtKB-UniRule"/>
</dbReference>
<evidence type="ECO:0000256" key="6">
    <source>
        <dbReference type="ARBA" id="ARBA00022576"/>
    </source>
</evidence>
<keyword evidence="15" id="KW-1185">Reference proteome</keyword>